<dbReference type="Pfam" id="PF14226">
    <property type="entry name" value="DIOX_N"/>
    <property type="match status" value="1"/>
</dbReference>
<reference evidence="4" key="1">
    <citation type="submission" date="2021-03" db="EMBL/GenBank/DDBJ databases">
        <title>Revisited historic fungal species revealed as producer of novel bioactive compounds through whole genome sequencing and comparative genomics.</title>
        <authorList>
            <person name="Vignolle G.A."/>
            <person name="Hochenegger N."/>
            <person name="Mach R.L."/>
            <person name="Mach-Aigner A.R."/>
            <person name="Javad Rahimi M."/>
            <person name="Salim K.A."/>
            <person name="Chan C.M."/>
            <person name="Lim L.B.L."/>
            <person name="Cai F."/>
            <person name="Druzhinina I.S."/>
            <person name="U'Ren J.M."/>
            <person name="Derntl C."/>
        </authorList>
    </citation>
    <scope>NUCLEOTIDE SEQUENCE</scope>
    <source>
        <strain evidence="4">TUCIM 5799</strain>
    </source>
</reference>
<dbReference type="InterPro" id="IPR026992">
    <property type="entry name" value="DIOX_N"/>
</dbReference>
<dbReference type="GO" id="GO:0016491">
    <property type="term" value="F:oxidoreductase activity"/>
    <property type="evidence" value="ECO:0007669"/>
    <property type="project" value="UniProtKB-KW"/>
</dbReference>
<dbReference type="Proteomes" id="UP000829685">
    <property type="component" value="Unassembled WGS sequence"/>
</dbReference>
<accession>A0A9P9WKU9</accession>
<keyword evidence="2" id="KW-0479">Metal-binding</keyword>
<dbReference type="GO" id="GO:0046872">
    <property type="term" value="F:metal ion binding"/>
    <property type="evidence" value="ECO:0007669"/>
    <property type="project" value="UniProtKB-KW"/>
</dbReference>
<dbReference type="Gene3D" id="2.60.120.330">
    <property type="entry name" value="B-lactam Antibiotic, Isopenicillin N Synthase, Chain"/>
    <property type="match status" value="1"/>
</dbReference>
<keyword evidence="2" id="KW-0560">Oxidoreductase</keyword>
<comment type="similarity">
    <text evidence="1 2">Belongs to the iron/ascorbate-dependent oxidoreductase family.</text>
</comment>
<keyword evidence="5" id="KW-1185">Reference proteome</keyword>
<dbReference type="PANTHER" id="PTHR47990">
    <property type="entry name" value="2-OXOGLUTARATE (2OG) AND FE(II)-DEPENDENT OXYGENASE SUPERFAMILY PROTEIN-RELATED"/>
    <property type="match status" value="1"/>
</dbReference>
<dbReference type="GO" id="GO:0044283">
    <property type="term" value="P:small molecule biosynthetic process"/>
    <property type="evidence" value="ECO:0007669"/>
    <property type="project" value="UniProtKB-ARBA"/>
</dbReference>
<dbReference type="SUPFAM" id="SSF51197">
    <property type="entry name" value="Clavaminate synthase-like"/>
    <property type="match status" value="1"/>
</dbReference>
<comment type="caution">
    <text evidence="4">The sequence shown here is derived from an EMBL/GenBank/DDBJ whole genome shotgun (WGS) entry which is preliminary data.</text>
</comment>
<dbReference type="EMBL" id="JAFIMR010000017">
    <property type="protein sequence ID" value="KAI1868195.1"/>
    <property type="molecule type" value="Genomic_DNA"/>
</dbReference>
<protein>
    <recommendedName>
        <fullName evidence="3">Fe2OG dioxygenase domain-containing protein</fullName>
    </recommendedName>
</protein>
<gene>
    <name evidence="4" type="ORF">JX265_007018</name>
</gene>
<organism evidence="4 5">
    <name type="scientific">Neoarthrinium moseri</name>
    <dbReference type="NCBI Taxonomy" id="1658444"/>
    <lineage>
        <taxon>Eukaryota</taxon>
        <taxon>Fungi</taxon>
        <taxon>Dikarya</taxon>
        <taxon>Ascomycota</taxon>
        <taxon>Pezizomycotina</taxon>
        <taxon>Sordariomycetes</taxon>
        <taxon>Xylariomycetidae</taxon>
        <taxon>Amphisphaeriales</taxon>
        <taxon>Apiosporaceae</taxon>
        <taxon>Neoarthrinium</taxon>
    </lineage>
</organism>
<dbReference type="InterPro" id="IPR044861">
    <property type="entry name" value="IPNS-like_FE2OG_OXY"/>
</dbReference>
<evidence type="ECO:0000313" key="4">
    <source>
        <dbReference type="EMBL" id="KAI1868195.1"/>
    </source>
</evidence>
<dbReference type="AlphaFoldDB" id="A0A9P9WKU9"/>
<keyword evidence="2" id="KW-0408">Iron</keyword>
<evidence type="ECO:0000313" key="5">
    <source>
        <dbReference type="Proteomes" id="UP000829685"/>
    </source>
</evidence>
<dbReference type="PROSITE" id="PS51471">
    <property type="entry name" value="FE2OG_OXY"/>
    <property type="match status" value="1"/>
</dbReference>
<sequence>MTKDRYTEFTPDQYPPFPDGLATVELQTISLDKLLRGNAVEQTRVFEACKGRGFFYLDLRGSDIGQRILQGAEHIARVGEETFELPVEEKVKYSQGRGGKTLFGYKSVGATVTDKAGTKDTAEFFNVAKNDMIVDDANMQHAWPAPILEAKPIFRDYVQSAHSVGMLLLGILAERLGVAPSAITSQHRIEEPAGDHVRITRGPPRETEELPEIQTPSHTDFGTITILLNWLGGLQVWSESARKAQLNDGQPDTPGEWLWVKPQRGCAIINLGDAAVKFTNGVLCSGRHRVIPAPGAQGKWPRYSIVYFVRPEDNAVLKQLRGEGIPNGPEEEGLTAQEWIYRQAQGLGTQFGK</sequence>
<dbReference type="InterPro" id="IPR050231">
    <property type="entry name" value="Iron_ascorbate_oxido_reductase"/>
</dbReference>
<evidence type="ECO:0000256" key="2">
    <source>
        <dbReference type="RuleBase" id="RU003682"/>
    </source>
</evidence>
<dbReference type="InterPro" id="IPR027443">
    <property type="entry name" value="IPNS-like_sf"/>
</dbReference>
<evidence type="ECO:0000256" key="1">
    <source>
        <dbReference type="ARBA" id="ARBA00008056"/>
    </source>
</evidence>
<feature type="domain" description="Fe2OG dioxygenase" evidence="3">
    <location>
        <begin position="193"/>
        <end position="311"/>
    </location>
</feature>
<name>A0A9P9WKU9_9PEZI</name>
<proteinExistence type="inferred from homology"/>
<evidence type="ECO:0000259" key="3">
    <source>
        <dbReference type="PROSITE" id="PS51471"/>
    </source>
</evidence>
<dbReference type="Pfam" id="PF03171">
    <property type="entry name" value="2OG-FeII_Oxy"/>
    <property type="match status" value="1"/>
</dbReference>
<dbReference type="InterPro" id="IPR005123">
    <property type="entry name" value="Oxoglu/Fe-dep_dioxygenase_dom"/>
</dbReference>